<comment type="caution">
    <text evidence="10">The sequence shown here is derived from an EMBL/GenBank/DDBJ whole genome shotgun (WGS) entry which is preliminary data.</text>
</comment>
<keyword evidence="7" id="KW-0829">Tyrosine-protein kinase</keyword>
<feature type="domain" description="AAA" evidence="9">
    <location>
        <begin position="126"/>
        <end position="247"/>
    </location>
</feature>
<dbReference type="PANTHER" id="PTHR32309">
    <property type="entry name" value="TYROSINE-PROTEIN KINASE"/>
    <property type="match status" value="1"/>
</dbReference>
<comment type="catalytic activity">
    <reaction evidence="8">
        <text>L-tyrosyl-[protein] + ATP = O-phospho-L-tyrosyl-[protein] + ADP + H(+)</text>
        <dbReference type="Rhea" id="RHEA:10596"/>
        <dbReference type="Rhea" id="RHEA-COMP:10136"/>
        <dbReference type="Rhea" id="RHEA-COMP:20101"/>
        <dbReference type="ChEBI" id="CHEBI:15378"/>
        <dbReference type="ChEBI" id="CHEBI:30616"/>
        <dbReference type="ChEBI" id="CHEBI:46858"/>
        <dbReference type="ChEBI" id="CHEBI:61978"/>
        <dbReference type="ChEBI" id="CHEBI:456216"/>
        <dbReference type="EC" id="2.7.10.2"/>
    </reaction>
</comment>
<dbReference type="PANTHER" id="PTHR32309:SF13">
    <property type="entry name" value="FERRIC ENTEROBACTIN TRANSPORT PROTEIN FEPE"/>
    <property type="match status" value="1"/>
</dbReference>
<dbReference type="InterPro" id="IPR005702">
    <property type="entry name" value="Wzc-like_C"/>
</dbReference>
<evidence type="ECO:0000259" key="9">
    <source>
        <dbReference type="Pfam" id="PF13614"/>
    </source>
</evidence>
<comment type="similarity">
    <text evidence="1">Belongs to the CpsD/CapB family.</text>
</comment>
<dbReference type="RefSeq" id="WP_220634914.1">
    <property type="nucleotide sequence ID" value="NZ_CAJQUM010000001.1"/>
</dbReference>
<dbReference type="SUPFAM" id="SSF52540">
    <property type="entry name" value="P-loop containing nucleoside triphosphate hydrolases"/>
    <property type="match status" value="1"/>
</dbReference>
<evidence type="ECO:0000313" key="11">
    <source>
        <dbReference type="Proteomes" id="UP000742786"/>
    </source>
</evidence>
<evidence type="ECO:0000256" key="4">
    <source>
        <dbReference type="ARBA" id="ARBA00022741"/>
    </source>
</evidence>
<dbReference type="AlphaFoldDB" id="A0A916N1P0"/>
<dbReference type="GO" id="GO:0005886">
    <property type="term" value="C:plasma membrane"/>
    <property type="evidence" value="ECO:0007669"/>
    <property type="project" value="TreeGrafter"/>
</dbReference>
<dbReference type="InterPro" id="IPR050445">
    <property type="entry name" value="Bact_polysacc_biosynth/exp"/>
</dbReference>
<dbReference type="NCBIfam" id="TIGR01007">
    <property type="entry name" value="eps_fam"/>
    <property type="match status" value="1"/>
</dbReference>
<dbReference type="Proteomes" id="UP000742786">
    <property type="component" value="Unassembled WGS sequence"/>
</dbReference>
<dbReference type="EC" id="2.7.10.2" evidence="2"/>
<gene>
    <name evidence="10" type="ORF">GTOL_10774</name>
</gene>
<proteinExistence type="inferred from homology"/>
<dbReference type="Pfam" id="PF13614">
    <property type="entry name" value="AAA_31"/>
    <property type="match status" value="1"/>
</dbReference>
<keyword evidence="5 10" id="KW-0418">Kinase</keyword>
<dbReference type="InterPro" id="IPR017479">
    <property type="entry name" value="Tyr_kinase_chain_length_EpsG"/>
</dbReference>
<dbReference type="InterPro" id="IPR037257">
    <property type="entry name" value="T2SS_E_N_sf"/>
</dbReference>
<dbReference type="EMBL" id="CAJQUM010000001">
    <property type="protein sequence ID" value="CAG4882892.1"/>
    <property type="molecule type" value="Genomic_DNA"/>
</dbReference>
<evidence type="ECO:0000256" key="7">
    <source>
        <dbReference type="ARBA" id="ARBA00023137"/>
    </source>
</evidence>
<evidence type="ECO:0000256" key="1">
    <source>
        <dbReference type="ARBA" id="ARBA00007316"/>
    </source>
</evidence>
<organism evidence="10 11">
    <name type="scientific">Georgfuchsia toluolica</name>
    <dbReference type="NCBI Taxonomy" id="424218"/>
    <lineage>
        <taxon>Bacteria</taxon>
        <taxon>Pseudomonadati</taxon>
        <taxon>Pseudomonadota</taxon>
        <taxon>Betaproteobacteria</taxon>
        <taxon>Nitrosomonadales</taxon>
        <taxon>Sterolibacteriaceae</taxon>
        <taxon>Georgfuchsia</taxon>
    </lineage>
</organism>
<dbReference type="SUPFAM" id="SSF160246">
    <property type="entry name" value="EspE N-terminal domain-like"/>
    <property type="match status" value="1"/>
</dbReference>
<dbReference type="GO" id="GO:0004715">
    <property type="term" value="F:non-membrane spanning protein tyrosine kinase activity"/>
    <property type="evidence" value="ECO:0007669"/>
    <property type="project" value="UniProtKB-EC"/>
</dbReference>
<dbReference type="GO" id="GO:0005524">
    <property type="term" value="F:ATP binding"/>
    <property type="evidence" value="ECO:0007669"/>
    <property type="project" value="UniProtKB-KW"/>
</dbReference>
<keyword evidence="11" id="KW-1185">Reference proteome</keyword>
<dbReference type="InterPro" id="IPR025669">
    <property type="entry name" value="AAA_dom"/>
</dbReference>
<reference evidence="10" key="1">
    <citation type="submission" date="2021-04" db="EMBL/GenBank/DDBJ databases">
        <authorList>
            <person name="Hornung B."/>
        </authorList>
    </citation>
    <scope>NUCLEOTIDE SEQUENCE</scope>
    <source>
        <strain evidence="10">G5G6</strain>
    </source>
</reference>
<dbReference type="Gene3D" id="3.40.50.300">
    <property type="entry name" value="P-loop containing nucleotide triphosphate hydrolases"/>
    <property type="match status" value="1"/>
</dbReference>
<keyword evidence="4" id="KW-0547">Nucleotide-binding</keyword>
<evidence type="ECO:0000256" key="6">
    <source>
        <dbReference type="ARBA" id="ARBA00022840"/>
    </source>
</evidence>
<evidence type="ECO:0000256" key="5">
    <source>
        <dbReference type="ARBA" id="ARBA00022777"/>
    </source>
</evidence>
<evidence type="ECO:0000256" key="2">
    <source>
        <dbReference type="ARBA" id="ARBA00011903"/>
    </source>
</evidence>
<dbReference type="CDD" id="cd05387">
    <property type="entry name" value="BY-kinase"/>
    <property type="match status" value="1"/>
</dbReference>
<dbReference type="NCBIfam" id="TIGR03029">
    <property type="entry name" value="EpsG"/>
    <property type="match status" value="1"/>
</dbReference>
<keyword evidence="6" id="KW-0067">ATP-binding</keyword>
<evidence type="ECO:0000256" key="8">
    <source>
        <dbReference type="ARBA" id="ARBA00051245"/>
    </source>
</evidence>
<protein>
    <recommendedName>
        <fullName evidence="2">non-specific protein-tyrosine kinase</fullName>
        <ecNumber evidence="2">2.7.10.2</ecNumber>
    </recommendedName>
</protein>
<sequence length="297" mass="32958">MNTTDKILHLEGLARSAMAHPNNIGSLLVTAGKLSTADADRVMELQQREGWRFGEAARRLQLINEDDLIDALYRQYGLPLRMPGRDSFSHELVTAYQPYHRCTEELRALRTQLLIRWFRKPTIEQQVLAVVSPSSGEGRSYVAANLAILFSQLGERTLLIDADMRNPRQHRIFNVADRIGLSTVLAGRTAPADAVATPGFHNLWLLPAGAPPPNPLELLSRPGLPALLKEYLTEFDIILIDTPPALRYSDAKTVGFRAGSAVVLARKDHTRLDDTNHVIRDLGDCGAYVVGTVFNSF</sequence>
<evidence type="ECO:0000256" key="3">
    <source>
        <dbReference type="ARBA" id="ARBA00022679"/>
    </source>
</evidence>
<accession>A0A916N1P0</accession>
<name>A0A916N1P0_9PROT</name>
<dbReference type="InterPro" id="IPR027417">
    <property type="entry name" value="P-loop_NTPase"/>
</dbReference>
<evidence type="ECO:0000313" key="10">
    <source>
        <dbReference type="EMBL" id="CAG4882892.1"/>
    </source>
</evidence>
<keyword evidence="3" id="KW-0808">Transferase</keyword>